<protein>
    <recommendedName>
        <fullName evidence="3">Rifin</fullName>
    </recommendedName>
</protein>
<reference evidence="1 2" key="2">
    <citation type="submission" date="2013-02" db="EMBL/GenBank/DDBJ databases">
        <title>The Genome Sequence of Plasmodium falciparum Palo Alto/Uganda.</title>
        <authorList>
            <consortium name="The Broad Institute Genome Sequencing Platform"/>
            <consortium name="The Broad Institute Genome Sequencing Center for Infectious Disease"/>
            <person name="Neafsey D."/>
            <person name="Cheeseman I."/>
            <person name="Volkman S."/>
            <person name="Adams J."/>
            <person name="Walker B."/>
            <person name="Young S.K."/>
            <person name="Zeng Q."/>
            <person name="Gargeya S."/>
            <person name="Fitzgerald M."/>
            <person name="Haas B."/>
            <person name="Abouelleil A."/>
            <person name="Alvarado L."/>
            <person name="Arachchi H.M."/>
            <person name="Berlin A.M."/>
            <person name="Chapman S.B."/>
            <person name="Dewar J."/>
            <person name="Goldberg J."/>
            <person name="Griggs A."/>
            <person name="Gujja S."/>
            <person name="Hansen M."/>
            <person name="Howarth C."/>
            <person name="Imamovic A."/>
            <person name="Larimer J."/>
            <person name="McCowan C."/>
            <person name="Murphy C."/>
            <person name="Neiman D."/>
            <person name="Pearson M."/>
            <person name="Priest M."/>
            <person name="Roberts A."/>
            <person name="Saif S."/>
            <person name="Shea T."/>
            <person name="Sisk P."/>
            <person name="Sykes S."/>
            <person name="Wortman J."/>
            <person name="Nusbaum C."/>
            <person name="Birren B."/>
        </authorList>
    </citation>
    <scope>NUCLEOTIDE SEQUENCE [LARGE SCALE GENOMIC DNA]</scope>
    <source>
        <strain evidence="1 2">Palo Alto/Uganda</strain>
    </source>
</reference>
<dbReference type="AlphaFoldDB" id="W4IRR6"/>
<evidence type="ECO:0008006" key="3">
    <source>
        <dbReference type="Google" id="ProtNLM"/>
    </source>
</evidence>
<proteinExistence type="predicted"/>
<dbReference type="InterPro" id="IPR006373">
    <property type="entry name" value="VSA_Rifin"/>
</dbReference>
<gene>
    <name evidence="1" type="ORF">PFUGPA_05987</name>
</gene>
<accession>W4IRR6</accession>
<dbReference type="Proteomes" id="UP000019103">
    <property type="component" value="Unassembled WGS sequence"/>
</dbReference>
<dbReference type="Pfam" id="PF02009">
    <property type="entry name" value="RIFIN"/>
    <property type="match status" value="1"/>
</dbReference>
<organism evidence="1 2">
    <name type="scientific">Plasmodium falciparum (isolate Palo Alto / Uganda)</name>
    <dbReference type="NCBI Taxonomy" id="57270"/>
    <lineage>
        <taxon>Eukaryota</taxon>
        <taxon>Sar</taxon>
        <taxon>Alveolata</taxon>
        <taxon>Apicomplexa</taxon>
        <taxon>Aconoidasida</taxon>
        <taxon>Haemosporida</taxon>
        <taxon>Plasmodiidae</taxon>
        <taxon>Plasmodium</taxon>
        <taxon>Plasmodium (Laverania)</taxon>
    </lineage>
</organism>
<dbReference type="OMA" id="VHILCPE"/>
<name>W4IRR6_PLAFP</name>
<reference evidence="1 2" key="1">
    <citation type="submission" date="2013-02" db="EMBL/GenBank/DDBJ databases">
        <title>The Genome Annotation of Plasmodium falciparum Palo Alto/Uganda.</title>
        <authorList>
            <consortium name="The Broad Institute Genome Sequencing Platform"/>
            <consortium name="The Broad Institute Genome Sequencing Center for Infectious Disease"/>
            <person name="Neafsey D."/>
            <person name="Hoffman S."/>
            <person name="Volkman S."/>
            <person name="Rosenthal P."/>
            <person name="Walker B."/>
            <person name="Young S.K."/>
            <person name="Zeng Q."/>
            <person name="Gargeya S."/>
            <person name="Fitzgerald M."/>
            <person name="Haas B."/>
            <person name="Abouelleil A."/>
            <person name="Allen A.W."/>
            <person name="Alvarado L."/>
            <person name="Arachchi H.M."/>
            <person name="Berlin A.M."/>
            <person name="Chapman S.B."/>
            <person name="Gainer-Dewar J."/>
            <person name="Goldberg J."/>
            <person name="Griggs A."/>
            <person name="Gujja S."/>
            <person name="Hansen M."/>
            <person name="Howarth C."/>
            <person name="Imamovic A."/>
            <person name="Ireland A."/>
            <person name="Larimer J."/>
            <person name="McCowan C."/>
            <person name="Murphy C."/>
            <person name="Pearson M."/>
            <person name="Poon T.W."/>
            <person name="Priest M."/>
            <person name="Roberts A."/>
            <person name="Saif S."/>
            <person name="Shea T."/>
            <person name="Sisk P."/>
            <person name="Sykes S."/>
            <person name="Wortman J."/>
            <person name="Nusbaum C."/>
            <person name="Birren B."/>
        </authorList>
    </citation>
    <scope>NUCLEOTIDE SEQUENCE [LARGE SCALE GENOMIC DNA]</scope>
    <source>
        <strain evidence="1 2">Palo Alto/Uganda</strain>
    </source>
</reference>
<evidence type="ECO:0000313" key="1">
    <source>
        <dbReference type="EMBL" id="ETW52011.1"/>
    </source>
</evidence>
<evidence type="ECO:0000313" key="2">
    <source>
        <dbReference type="Proteomes" id="UP000019103"/>
    </source>
</evidence>
<dbReference type="EMBL" id="KI927424">
    <property type="protein sequence ID" value="ETW52011.1"/>
    <property type="molecule type" value="Genomic_DNA"/>
</dbReference>
<dbReference type="NCBIfam" id="TIGR01477">
    <property type="entry name" value="RIFIN"/>
    <property type="match status" value="1"/>
</dbReference>
<sequence>MDNFNRQTQQRFHEYDERMVEKRMQCKDQCDKEIQKIILKDKLEKELMNKFATLQTDIQSDAIPTCVCEKSLADKVEKACLRCGGVLGGGVTPAWGLLSGIVYTGWKAAALAAAKSSAIAEGAMAGKAAGIQEGIKAVMNVLNLDLGLSIEDVKELGTFIDATSYTNVPMITEDIYIKFRMSSCLPDFAASSRSPILVTDQSFCNLFFEKFVPNGYGLDKVGIKNAIEKKVGTMVLQAKGAAEAKAAEVTSETTAELTAQKTGVFWLW</sequence>